<dbReference type="GO" id="GO:0045259">
    <property type="term" value="C:proton-transporting ATP synthase complex"/>
    <property type="evidence" value="ECO:0007669"/>
    <property type="project" value="UniProtKB-KW"/>
</dbReference>
<proteinExistence type="inferred from homology"/>
<evidence type="ECO:0000256" key="3">
    <source>
        <dbReference type="ARBA" id="ARBA00007681"/>
    </source>
</evidence>
<keyword evidence="5 10" id="KW-0375">Hydrogen ion transport</keyword>
<dbReference type="InterPro" id="IPR023632">
    <property type="entry name" value="ATP_synth_F1_gsu_CS"/>
</dbReference>
<accession>A0A1M6B9A3</accession>
<evidence type="ECO:0000256" key="10">
    <source>
        <dbReference type="HAMAP-Rule" id="MF_00815"/>
    </source>
</evidence>
<evidence type="ECO:0000256" key="2">
    <source>
        <dbReference type="ARBA" id="ARBA00004170"/>
    </source>
</evidence>
<keyword evidence="4 10" id="KW-0813">Transport</keyword>
<dbReference type="PROSITE" id="PS00153">
    <property type="entry name" value="ATPASE_GAMMA"/>
    <property type="match status" value="1"/>
</dbReference>
<dbReference type="AlphaFoldDB" id="A0A1M6B9A3"/>
<evidence type="ECO:0000313" key="12">
    <source>
        <dbReference type="Proteomes" id="UP000184080"/>
    </source>
</evidence>
<evidence type="ECO:0000256" key="8">
    <source>
        <dbReference type="ARBA" id="ARBA00023196"/>
    </source>
</evidence>
<dbReference type="GO" id="GO:0005886">
    <property type="term" value="C:plasma membrane"/>
    <property type="evidence" value="ECO:0007669"/>
    <property type="project" value="UniProtKB-SubCell"/>
</dbReference>
<dbReference type="GO" id="GO:0046933">
    <property type="term" value="F:proton-transporting ATP synthase activity, rotational mechanism"/>
    <property type="evidence" value="ECO:0007669"/>
    <property type="project" value="UniProtKB-UniRule"/>
</dbReference>
<dbReference type="PANTHER" id="PTHR11693">
    <property type="entry name" value="ATP SYNTHASE GAMMA CHAIN"/>
    <property type="match status" value="1"/>
</dbReference>
<evidence type="ECO:0000256" key="4">
    <source>
        <dbReference type="ARBA" id="ARBA00022448"/>
    </source>
</evidence>
<organism evidence="11 12">
    <name type="scientific">Clostridium amylolyticum</name>
    <dbReference type="NCBI Taxonomy" id="1121298"/>
    <lineage>
        <taxon>Bacteria</taxon>
        <taxon>Bacillati</taxon>
        <taxon>Bacillota</taxon>
        <taxon>Clostridia</taxon>
        <taxon>Eubacteriales</taxon>
        <taxon>Clostridiaceae</taxon>
        <taxon>Clostridium</taxon>
    </lineage>
</organism>
<evidence type="ECO:0000256" key="5">
    <source>
        <dbReference type="ARBA" id="ARBA00022781"/>
    </source>
</evidence>
<keyword evidence="6 10" id="KW-0406">Ion transport</keyword>
<dbReference type="GO" id="GO:0042777">
    <property type="term" value="P:proton motive force-driven plasma membrane ATP synthesis"/>
    <property type="evidence" value="ECO:0007669"/>
    <property type="project" value="UniProtKB-UniRule"/>
</dbReference>
<comment type="similarity">
    <text evidence="3 10">Belongs to the ATPase gamma chain family.</text>
</comment>
<evidence type="ECO:0000313" key="11">
    <source>
        <dbReference type="EMBL" id="SHI45319.1"/>
    </source>
</evidence>
<dbReference type="Proteomes" id="UP000184080">
    <property type="component" value="Unassembled WGS sequence"/>
</dbReference>
<keyword evidence="8 10" id="KW-0139">CF(1)</keyword>
<dbReference type="PRINTS" id="PR00126">
    <property type="entry name" value="ATPASEGAMMA"/>
</dbReference>
<dbReference type="RefSeq" id="WP_073003791.1">
    <property type="nucleotide sequence ID" value="NZ_FQZO01000001.1"/>
</dbReference>
<dbReference type="Gene3D" id="3.40.1380.10">
    <property type="match status" value="1"/>
</dbReference>
<dbReference type="Gene3D" id="1.10.287.80">
    <property type="entry name" value="ATP synthase, gamma subunit, helix hairpin domain"/>
    <property type="match status" value="1"/>
</dbReference>
<dbReference type="CDD" id="cd12151">
    <property type="entry name" value="F1-ATPase_gamma"/>
    <property type="match status" value="1"/>
</dbReference>
<reference evidence="11 12" key="1">
    <citation type="submission" date="2016-11" db="EMBL/GenBank/DDBJ databases">
        <authorList>
            <person name="Jaros S."/>
            <person name="Januszkiewicz K."/>
            <person name="Wedrychowicz H."/>
        </authorList>
    </citation>
    <scope>NUCLEOTIDE SEQUENCE [LARGE SCALE GENOMIC DNA]</scope>
    <source>
        <strain evidence="11 12">DSM 21864</strain>
    </source>
</reference>
<name>A0A1M6B9A3_9CLOT</name>
<keyword evidence="9 10" id="KW-0066">ATP synthesis</keyword>
<evidence type="ECO:0000256" key="6">
    <source>
        <dbReference type="ARBA" id="ARBA00023065"/>
    </source>
</evidence>
<gene>
    <name evidence="10" type="primary">atpG</name>
    <name evidence="11" type="ORF">SAMN05444401_0675</name>
</gene>
<keyword evidence="7 10" id="KW-0472">Membrane</keyword>
<keyword evidence="12" id="KW-1185">Reference proteome</keyword>
<dbReference type="PANTHER" id="PTHR11693:SF22">
    <property type="entry name" value="ATP SYNTHASE SUBUNIT GAMMA, MITOCHONDRIAL"/>
    <property type="match status" value="1"/>
</dbReference>
<comment type="function">
    <text evidence="1 10">Produces ATP from ADP in the presence of a proton gradient across the membrane. The gamma chain is believed to be important in regulating ATPase activity and the flow of protons through the CF(0) complex.</text>
</comment>
<dbReference type="OrthoDB" id="9812769at2"/>
<evidence type="ECO:0000256" key="7">
    <source>
        <dbReference type="ARBA" id="ARBA00023136"/>
    </source>
</evidence>
<dbReference type="STRING" id="1121298.SAMN05444401_0675"/>
<keyword evidence="10" id="KW-1003">Cell membrane</keyword>
<dbReference type="GO" id="GO:0005524">
    <property type="term" value="F:ATP binding"/>
    <property type="evidence" value="ECO:0007669"/>
    <property type="project" value="UniProtKB-UniRule"/>
</dbReference>
<dbReference type="HAMAP" id="MF_00815">
    <property type="entry name" value="ATP_synth_gamma_bact"/>
    <property type="match status" value="1"/>
</dbReference>
<evidence type="ECO:0000256" key="9">
    <source>
        <dbReference type="ARBA" id="ARBA00023310"/>
    </source>
</evidence>
<comment type="subcellular location">
    <subcellularLocation>
        <location evidence="10">Cell membrane</location>
        <topology evidence="10">Peripheral membrane protein</topology>
    </subcellularLocation>
    <subcellularLocation>
        <location evidence="2">Membrane</location>
        <topology evidence="2">Peripheral membrane protein</topology>
    </subcellularLocation>
</comment>
<evidence type="ECO:0000256" key="1">
    <source>
        <dbReference type="ARBA" id="ARBA00003456"/>
    </source>
</evidence>
<comment type="subunit">
    <text evidence="10">F-type ATPases have 2 components, CF(1) - the catalytic core - and CF(0) - the membrane proton channel. CF(1) has five subunits: alpha(3), beta(3), gamma(1), delta(1), epsilon(1). CF(0) has three main subunits: a, b and c.</text>
</comment>
<protein>
    <recommendedName>
        <fullName evidence="10">ATP synthase gamma chain</fullName>
    </recommendedName>
    <alternativeName>
        <fullName evidence="10">ATP synthase F1 sector gamma subunit</fullName>
    </alternativeName>
    <alternativeName>
        <fullName evidence="10">F-ATPase gamma subunit</fullName>
    </alternativeName>
</protein>
<dbReference type="InterPro" id="IPR000131">
    <property type="entry name" value="ATP_synth_F1_gsu"/>
</dbReference>
<dbReference type="EMBL" id="FQZO01000001">
    <property type="protein sequence ID" value="SHI45319.1"/>
    <property type="molecule type" value="Genomic_DNA"/>
</dbReference>
<dbReference type="SUPFAM" id="SSF52943">
    <property type="entry name" value="ATP synthase (F1-ATPase), gamma subunit"/>
    <property type="match status" value="1"/>
</dbReference>
<sequence length="284" mass="31747">MAGAGLVQIKRRIKSISNTRKITRAMGLVATSKLRKVKEVLKTNEEYYKSVIETKDLVLSKLPEETLNIFFQGDEDKDILYIIVTSDAGLSGGFNVSVINYFRDNIALKGYSPQIIVVGEKGIGYINKLGYQTVAEYVDLPDIPTMKEVRTISQHAMDLYKSGAVGEVKIVYTKFLNSVKQIVTEETLLPITMENEEIEEDYIVEPKVEDIVEDVLNLNLRAKILNCLINSKASEQSARMSAMDGATKNADDLLSELKTRFNRIRQSIITQEISEIVGGAEAQK</sequence>
<dbReference type="Pfam" id="PF00231">
    <property type="entry name" value="ATP-synt"/>
    <property type="match status" value="1"/>
</dbReference>
<dbReference type="NCBIfam" id="TIGR01146">
    <property type="entry name" value="ATPsyn_F1gamma"/>
    <property type="match status" value="1"/>
</dbReference>
<dbReference type="InterPro" id="IPR035968">
    <property type="entry name" value="ATP_synth_F1_ATPase_gsu"/>
</dbReference>